<dbReference type="GO" id="GO:0005689">
    <property type="term" value="C:U12-type spliceosomal complex"/>
    <property type="evidence" value="ECO:0007669"/>
    <property type="project" value="TreeGrafter"/>
</dbReference>
<name>A0A8S1CNW6_9INSE</name>
<sequence>MGKRYHCEFCDKSFRNNAASIKKHQSSLHHDRARQEHYAQFKDPEVILREESQKKSCTRFMSGECQFGVMCRFSHYSPAQLHAMQMQVFEEKRRKTEEPSLASWLQKRSTKRAQVSEPENDVSTVAFSPPPSISCIPNLPPSLQPVLIKDFANYQPQSWGS</sequence>
<feature type="domain" description="C3H1-type" evidence="3">
    <location>
        <begin position="51"/>
        <end position="78"/>
    </location>
</feature>
<evidence type="ECO:0000256" key="2">
    <source>
        <dbReference type="SAM" id="MobiDB-lite"/>
    </source>
</evidence>
<evidence type="ECO:0000259" key="3">
    <source>
        <dbReference type="PROSITE" id="PS50103"/>
    </source>
</evidence>
<keyword evidence="1" id="KW-0479">Metal-binding</keyword>
<dbReference type="EMBL" id="CADEPI010000082">
    <property type="protein sequence ID" value="CAB3373184.1"/>
    <property type="molecule type" value="Genomic_DNA"/>
</dbReference>
<dbReference type="PROSITE" id="PS50103">
    <property type="entry name" value="ZF_C3H1"/>
    <property type="match status" value="1"/>
</dbReference>
<dbReference type="PANTHER" id="PTHR16465:SF0">
    <property type="entry name" value="ZINC FINGER MATRIN-TYPE PROTEIN 5"/>
    <property type="match status" value="1"/>
</dbReference>
<dbReference type="Gene3D" id="4.10.1000.10">
    <property type="entry name" value="Zinc finger, CCCH-type"/>
    <property type="match status" value="1"/>
</dbReference>
<dbReference type="SUPFAM" id="SSF57667">
    <property type="entry name" value="beta-beta-alpha zinc fingers"/>
    <property type="match status" value="1"/>
</dbReference>
<dbReference type="InterPro" id="IPR000571">
    <property type="entry name" value="Znf_CCCH"/>
</dbReference>
<organism evidence="4 5">
    <name type="scientific">Cloeon dipterum</name>
    <dbReference type="NCBI Taxonomy" id="197152"/>
    <lineage>
        <taxon>Eukaryota</taxon>
        <taxon>Metazoa</taxon>
        <taxon>Ecdysozoa</taxon>
        <taxon>Arthropoda</taxon>
        <taxon>Hexapoda</taxon>
        <taxon>Insecta</taxon>
        <taxon>Pterygota</taxon>
        <taxon>Palaeoptera</taxon>
        <taxon>Ephemeroptera</taxon>
        <taxon>Pisciforma</taxon>
        <taxon>Baetidae</taxon>
        <taxon>Cloeon</taxon>
    </lineage>
</organism>
<feature type="zinc finger region" description="C3H1-type" evidence="1">
    <location>
        <begin position="51"/>
        <end position="78"/>
    </location>
</feature>
<dbReference type="OrthoDB" id="2417221at2759"/>
<dbReference type="AlphaFoldDB" id="A0A8S1CNW6"/>
<feature type="region of interest" description="Disordered" evidence="2">
    <location>
        <begin position="91"/>
        <end position="126"/>
    </location>
</feature>
<dbReference type="InterPro" id="IPR036236">
    <property type="entry name" value="Znf_C2H2_sf"/>
</dbReference>
<dbReference type="PANTHER" id="PTHR16465">
    <property type="entry name" value="NUCLEASE-RELATED"/>
    <property type="match status" value="1"/>
</dbReference>
<evidence type="ECO:0000256" key="1">
    <source>
        <dbReference type="PROSITE-ProRule" id="PRU00723"/>
    </source>
</evidence>
<reference evidence="4 5" key="1">
    <citation type="submission" date="2020-04" db="EMBL/GenBank/DDBJ databases">
        <authorList>
            <person name="Alioto T."/>
            <person name="Alioto T."/>
            <person name="Gomez Garrido J."/>
        </authorList>
    </citation>
    <scope>NUCLEOTIDE SEQUENCE [LARGE SCALE GENOMIC DNA]</scope>
</reference>
<dbReference type="Proteomes" id="UP000494165">
    <property type="component" value="Unassembled WGS sequence"/>
</dbReference>
<keyword evidence="1" id="KW-0863">Zinc-finger</keyword>
<evidence type="ECO:0000313" key="4">
    <source>
        <dbReference type="EMBL" id="CAB3373184.1"/>
    </source>
</evidence>
<accession>A0A8S1CNW6</accession>
<keyword evidence="5" id="KW-1185">Reference proteome</keyword>
<comment type="caution">
    <text evidence="4">The sequence shown here is derived from an EMBL/GenBank/DDBJ whole genome shotgun (WGS) entry which is preliminary data.</text>
</comment>
<evidence type="ECO:0000313" key="5">
    <source>
        <dbReference type="Proteomes" id="UP000494165"/>
    </source>
</evidence>
<protein>
    <recommendedName>
        <fullName evidence="3">C3H1-type domain-containing protein</fullName>
    </recommendedName>
</protein>
<dbReference type="GO" id="GO:0008270">
    <property type="term" value="F:zinc ion binding"/>
    <property type="evidence" value="ECO:0007669"/>
    <property type="project" value="UniProtKB-KW"/>
</dbReference>
<gene>
    <name evidence="4" type="ORF">CLODIP_2_CD11024</name>
</gene>
<dbReference type="Gene3D" id="3.30.160.60">
    <property type="entry name" value="Classic Zinc Finger"/>
    <property type="match status" value="1"/>
</dbReference>
<keyword evidence="1" id="KW-0862">Zinc</keyword>
<proteinExistence type="predicted"/>